<dbReference type="Pfam" id="PF13290">
    <property type="entry name" value="CHB_HEX_C_1"/>
    <property type="match status" value="1"/>
</dbReference>
<gene>
    <name evidence="4" type="ORF">EDC42_0643</name>
</gene>
<name>A0A3N5C4M5_9EURY</name>
<dbReference type="EMBL" id="RKRG01000001">
    <property type="protein sequence ID" value="RPF53075.1"/>
    <property type="molecule type" value="Genomic_DNA"/>
</dbReference>
<dbReference type="InterPro" id="IPR011050">
    <property type="entry name" value="Pectin_lyase_fold/virulence"/>
</dbReference>
<dbReference type="InterPro" id="IPR059177">
    <property type="entry name" value="GH29D-like_dom"/>
</dbReference>
<keyword evidence="4" id="KW-0456">Lyase</keyword>
<feature type="transmembrane region" description="Helical" evidence="1">
    <location>
        <begin position="1315"/>
        <end position="1333"/>
    </location>
</feature>
<evidence type="ECO:0000259" key="2">
    <source>
        <dbReference type="Pfam" id="PF13229"/>
    </source>
</evidence>
<keyword evidence="5" id="KW-1185">Reference proteome</keyword>
<dbReference type="InterPro" id="IPR012334">
    <property type="entry name" value="Pectin_lyas_fold"/>
</dbReference>
<dbReference type="GO" id="GO:0016829">
    <property type="term" value="F:lyase activity"/>
    <property type="evidence" value="ECO:0007669"/>
    <property type="project" value="UniProtKB-KW"/>
</dbReference>
<dbReference type="SUPFAM" id="SSF51126">
    <property type="entry name" value="Pectin lyase-like"/>
    <property type="match status" value="1"/>
</dbReference>
<sequence>MKNSKGKVLTGKKITVNYSGKTYSRTTDSKGCVSWNVQKKPGTYSVKFTFKAKGYQTSSKTAKVTVKAMPTSLTVNNLAFTYGDGNNKLKATLKDKKRKVLVNKTVVFNFNGKNYNQKTNSKGVATLTIGAGPKKYTTTISFTNANYLKSKKTVTVTVNSIPTSLTVNDLTCNYDDSNAYLYATLKDTKNNKFLSGQTITFKINDKSKNVVSDSNGKAGIKIEEKSGTYNVDVSFAKSPYASISKKINLNVQGALTPEINMHNGFYNVSNLLVDFTGDNAEYIVYCSFDNGASWYKDNHSLSFNLTTCNWSIIYYSSFRGFNSTINHVNYVLDGDVPLVWASHGSGIYNTNFQVNLTSVDLFDEKPIIYYTLDGSDPTVQSTIYSEPINVVKNTNLRFFAMDTFNHRSEIISVYYFIGNCIANLNNGKTYNTIQNAINDDKTKKGDIIEVNKDIIIENVVINKNIYLISNNVIWQSNNKSPIIYMKNVNNTFIEGFTFKSDNGSGIELNNVSNCVIQNNNFYNKYGFSIHNENKDNDNLNNICIQGNNFYDNYYNYINFEVLENSKIINNNFESNKNVSAITILNSKSNILINNQFTNLNYGILINKSYDDVFFGNNFSINNIGLYLNCVDSKVISNTFINNHYGIYSINASNLRINFNRIVDNSKFGVYCKKGIVDANNNWWGKNYITNNALNSGDINNNENIGINCSAYLVLNVYETNYKIDNGIVYNVSYVANLRSNNYGEIFNQYFIPNCKIVYNMYCEYLYDNGVVYRGVNRIIDLMLSEGSSIKEYRLGFLNNLTVTLDHQNISFFRESSFNAYATIDIVSSAIFNGSNLDISVRVPLVDNVDWFSIVCRYVGNFKSELLLIYNGEVRNTIVIESSFYNEAKNVFSNNFWNALDTYHSCFSGYRNKQICAYAYLYLNDPSLNTIELLDNKLSKSNIQFKLQDVYNLLANNNITLNDILLNLIKNSYSLSDLEMSFIDYANGNLFDTMSVSLKYPGNDRLFFAFEDTINKTFVWRGDSSVSLYNIHYVNGGYFDLTAPFPIGDNGDLIYDNGNIYSINYNCIYTFLSSDYDCLKTYTFANSKINNNALNYWLNQKNRTDVNGELYYNIGYMKAAYGSFLEGLLVIYCNDVVADVSADKFNVSWTRVNPMVMSVCDSLEGYYLTGESDFNFGREVVGDVNNIKSFNFACSASFSIIEKYVIDALFPNEGNKSSAMFSLIDSLFNNGTLEFIVEGNYTLIRSLNVSNVVFVYDETTGILRDCINGCYGAYCYASQQTEWGHNFGENSLKLEDLIVGIINGIDTSLDNMNNDWLGFAGCLAITIGTGLFLVSNPVGWSIAIGAGLLIGSGMLATYYADDLNKGWNYNRGAHFIFDVGTSMIPAGAPSSLIKWNVGSLGKIVLSDGHLVRHVTKNSINKGFDKYLMNLAKSHGGTIDYGSHKIIRYGTIESISNTMYGTTKKDFIYYSIQYYINKYIIGDIVINKIFSR</sequence>
<proteinExistence type="predicted"/>
<feature type="domain" description="GH29D-like beta-sandwich" evidence="3">
    <location>
        <begin position="345"/>
        <end position="410"/>
    </location>
</feature>
<dbReference type="Gene3D" id="2.160.20.10">
    <property type="entry name" value="Single-stranded right-handed beta-helix, Pectin lyase-like"/>
    <property type="match status" value="1"/>
</dbReference>
<feature type="domain" description="Right handed beta helix" evidence="2">
    <location>
        <begin position="483"/>
        <end position="622"/>
    </location>
</feature>
<dbReference type="Gene3D" id="2.60.40.1120">
    <property type="entry name" value="Carboxypeptidase-like, regulatory domain"/>
    <property type="match status" value="1"/>
</dbReference>
<organism evidence="4 5">
    <name type="scientific">Methanobrevibacter gottschalkii DSM 11977</name>
    <dbReference type="NCBI Taxonomy" id="1122229"/>
    <lineage>
        <taxon>Archaea</taxon>
        <taxon>Methanobacteriati</taxon>
        <taxon>Methanobacteriota</taxon>
        <taxon>Methanomada group</taxon>
        <taxon>Methanobacteria</taxon>
        <taxon>Methanobacteriales</taxon>
        <taxon>Methanobacteriaceae</taxon>
        <taxon>Methanobrevibacter</taxon>
    </lineage>
</organism>
<evidence type="ECO:0000256" key="1">
    <source>
        <dbReference type="SAM" id="Phobius"/>
    </source>
</evidence>
<comment type="caution">
    <text evidence="4">The sequence shown here is derived from an EMBL/GenBank/DDBJ whole genome shotgun (WGS) entry which is preliminary data.</text>
</comment>
<evidence type="ECO:0000313" key="4">
    <source>
        <dbReference type="EMBL" id="RPF53075.1"/>
    </source>
</evidence>
<keyword evidence="1" id="KW-1133">Transmembrane helix</keyword>
<dbReference type="Pfam" id="PF13229">
    <property type="entry name" value="Beta_helix"/>
    <property type="match status" value="1"/>
</dbReference>
<dbReference type="Proteomes" id="UP000271783">
    <property type="component" value="Unassembled WGS sequence"/>
</dbReference>
<dbReference type="SMART" id="SM00710">
    <property type="entry name" value="PbH1"/>
    <property type="match status" value="6"/>
</dbReference>
<dbReference type="RefSeq" id="WP_123833382.1">
    <property type="nucleotide sequence ID" value="NZ_RKRG01000001.1"/>
</dbReference>
<reference evidence="4 5" key="1">
    <citation type="submission" date="2018-11" db="EMBL/GenBank/DDBJ databases">
        <title>Genomic Encyclopedia of Type Strains, Phase IV (KMG-IV): sequencing the most valuable type-strain genomes for metagenomic binning, comparative biology and taxonomic classification.</title>
        <authorList>
            <person name="Goeker M."/>
        </authorList>
    </citation>
    <scope>NUCLEOTIDE SEQUENCE [LARGE SCALE GENOMIC DNA]</scope>
    <source>
        <strain evidence="4 5">DSM 11977</strain>
    </source>
</reference>
<protein>
    <submittedName>
        <fullName evidence="4">Parallel beta helix pectate lyase-like protein</fullName>
    </submittedName>
</protein>
<keyword evidence="1" id="KW-0812">Transmembrane</keyword>
<evidence type="ECO:0000259" key="3">
    <source>
        <dbReference type="Pfam" id="PF13290"/>
    </source>
</evidence>
<dbReference type="InterPro" id="IPR006626">
    <property type="entry name" value="PbH1"/>
</dbReference>
<feature type="transmembrane region" description="Helical" evidence="1">
    <location>
        <begin position="1340"/>
        <end position="1359"/>
    </location>
</feature>
<evidence type="ECO:0000313" key="5">
    <source>
        <dbReference type="Proteomes" id="UP000271783"/>
    </source>
</evidence>
<accession>A0A3N5C4M5</accession>
<keyword evidence="1" id="KW-0472">Membrane</keyword>
<dbReference type="InterPro" id="IPR039448">
    <property type="entry name" value="Beta_helix"/>
</dbReference>